<proteinExistence type="predicted"/>
<name>A0A2K8U682_9GAMM</name>
<accession>A0A2K8U682</accession>
<dbReference type="AlphaFoldDB" id="A0A2K8U682"/>
<gene>
    <name evidence="1" type="ORF">THSYN_08065</name>
</gene>
<protein>
    <submittedName>
        <fullName evidence="1">Type I-U CRISPR-associated protein Cas8c</fullName>
    </submittedName>
</protein>
<dbReference type="Proteomes" id="UP000232638">
    <property type="component" value="Chromosome"/>
</dbReference>
<dbReference type="NCBIfam" id="TIGR04106">
    <property type="entry name" value="cas8c_GSU0052"/>
    <property type="match status" value="1"/>
</dbReference>
<dbReference type="EMBL" id="CP020370">
    <property type="protein sequence ID" value="AUB80909.1"/>
    <property type="molecule type" value="Genomic_DNA"/>
</dbReference>
<evidence type="ECO:0000313" key="2">
    <source>
        <dbReference type="Proteomes" id="UP000232638"/>
    </source>
</evidence>
<sequence>MPDERHNQGEPQVTESSIPVDLRNPGQVLACLGFLEAAELYCGNAEGWFNWLDATDTRFCLRTDVEANPFALVLDAITASDITCYAPCGYSEADEPGDAETYGIPGELLARPSILLSDSFPSGKGNPMELPIILKAAKQPALELSHWTDGSSRETFKLYSGNRSAFGIAKSMLSGTRHKPKRGQSIGDVKTKGVSQLWLEQRTALLERPFDVVTPMGGSFNLDPRGAWTAIDAGYSPNAQKHQVAASPIVELFAAIGLEHARPYVYGVRKVQYLVWGCPLPAMMARPAMSGAIPVLPHRRFGFELALSGKNKVVTFSEEEIVP</sequence>
<organism evidence="1 2">
    <name type="scientific">Candidatus Thiodictyon syntrophicum</name>
    <dbReference type="NCBI Taxonomy" id="1166950"/>
    <lineage>
        <taxon>Bacteria</taxon>
        <taxon>Pseudomonadati</taxon>
        <taxon>Pseudomonadota</taxon>
        <taxon>Gammaproteobacteria</taxon>
        <taxon>Chromatiales</taxon>
        <taxon>Chromatiaceae</taxon>
        <taxon>Thiodictyon</taxon>
    </lineage>
</organism>
<evidence type="ECO:0000313" key="1">
    <source>
        <dbReference type="EMBL" id="AUB80909.1"/>
    </source>
</evidence>
<reference evidence="1 2" key="1">
    <citation type="submission" date="2017-03" db="EMBL/GenBank/DDBJ databases">
        <title>Complete genome sequence of Candidatus 'Thiodictyon syntrophicum' sp. nov. strain Cad16T, a photolithoautotroph purple sulfur bacterium isolated from an alpine meromictic lake.</title>
        <authorList>
            <person name="Luedin S.M."/>
            <person name="Pothier J.F."/>
            <person name="Danza F."/>
            <person name="Storelli N."/>
            <person name="Wittwer M."/>
            <person name="Tonolla M."/>
        </authorList>
    </citation>
    <scope>NUCLEOTIDE SEQUENCE [LARGE SCALE GENOMIC DNA]</scope>
    <source>
        <strain evidence="1 2">Cad16T</strain>
    </source>
</reference>
<dbReference type="KEGG" id="tsy:THSYN_08065"/>
<keyword evidence="2" id="KW-1185">Reference proteome</keyword>
<dbReference type="InterPro" id="IPR026391">
    <property type="entry name" value="Cas_GSU0052"/>
</dbReference>